<organism evidence="2 3">
    <name type="scientific">Klebsiella phage N1M2</name>
    <dbReference type="NCBI Taxonomy" id="2664939"/>
    <lineage>
        <taxon>Viruses</taxon>
        <taxon>Duplodnaviria</taxon>
        <taxon>Heunggongvirae</taxon>
        <taxon>Uroviricota</taxon>
        <taxon>Caudoviricetes</taxon>
        <taxon>Chimalliviridae</taxon>
        <taxon>Nimduovirus</taxon>
        <taxon>Nimduovirus N1M2</taxon>
    </lineage>
</organism>
<accession>A0A6B7ZF47</accession>
<name>A0A6B7ZF47_9CAUD</name>
<dbReference type="EMBL" id="MN642089">
    <property type="protein sequence ID" value="QGH71992.1"/>
    <property type="molecule type" value="Genomic_DNA"/>
</dbReference>
<evidence type="ECO:0000313" key="2">
    <source>
        <dbReference type="EMBL" id="QGH71992.1"/>
    </source>
</evidence>
<evidence type="ECO:0000313" key="3">
    <source>
        <dbReference type="Proteomes" id="UP000464669"/>
    </source>
</evidence>
<sequence>MPSSFILSYISELNMQLVFSVFPGGGKSTICNRAGQYGMKHVGVSAEGFVEPVPVPAGTVPVFDSDSSLFDKEYFPGNYVEHIKEVLSNYPNVVIMVSSHDNVRKAMAEAGIPYTLVYPQRELKGEYLERYEGRGSPEAFVNMMDNKWNDFIDSSESDPTQDRIVLSEGEYLVDRISDRIKQAVEAAQETPVVADPVETTAAIVDVVADFQDPVQIPAEPDGGVVVAVLDTPETGDGATVDAPGNVDGQPAVDASTVDDSALGPQDPAEPTPVTDDRYEMIEAKFDMQNDIEMLDKVIVVAKDPEQAGFESLADNSEMMVSIATDIKDRYDVEVEPTVSGMEGFVETLKEAYDKLKEKVKGIPSKKVNAQIIKNMEDAGKQFAEYDSEEWQSEQKFKNVGKVKLQTPKAFNEVNSISDVKTIIKMTTQRAVDIYDRHHTNAQARLVPAMKVFNAFKDKPADTPISEVDEMLPIKPDLLTGGLVDSGVKDFDTTLEPVELPVLTKADIKEAKGIIDYILDTQIYFIHEEEKYYDHSADEDAFFNSKFWDAHLKSEQAKQVWNATEYHSVIDQMDEIEDTYRDKVLNVAKFLQRWVLSSIK</sequence>
<reference evidence="2 3" key="1">
    <citation type="submission" date="2019-11" db="EMBL/GenBank/DDBJ databases">
        <authorList>
            <person name="Lewis R."/>
            <person name="Clooney A.G."/>
            <person name="Stockdale S.R."/>
            <person name="Buttimer C."/>
            <person name="Draper L.A."/>
            <person name="Ross R.P."/>
            <person name="Hill C."/>
        </authorList>
    </citation>
    <scope>NUCLEOTIDE SEQUENCE [LARGE SCALE GENOMIC DNA]</scope>
</reference>
<dbReference type="Proteomes" id="UP000464669">
    <property type="component" value="Segment"/>
</dbReference>
<gene>
    <name evidence="2" type="ORF">N1M2_129</name>
</gene>
<keyword evidence="3" id="KW-1185">Reference proteome</keyword>
<evidence type="ECO:0000256" key="1">
    <source>
        <dbReference type="SAM" id="MobiDB-lite"/>
    </source>
</evidence>
<proteinExistence type="predicted"/>
<protein>
    <submittedName>
        <fullName evidence="2">Uncharacterized protein</fullName>
    </submittedName>
</protein>
<feature type="region of interest" description="Disordered" evidence="1">
    <location>
        <begin position="234"/>
        <end position="273"/>
    </location>
</feature>